<feature type="non-terminal residue" evidence="1">
    <location>
        <position position="169"/>
    </location>
</feature>
<gene>
    <name evidence="1" type="ORF">SPELUC_LOCUS4194</name>
</gene>
<reference evidence="1" key="1">
    <citation type="submission" date="2021-06" db="EMBL/GenBank/DDBJ databases">
        <authorList>
            <person name="Kallberg Y."/>
            <person name="Tangrot J."/>
            <person name="Rosling A."/>
        </authorList>
    </citation>
    <scope>NUCLEOTIDE SEQUENCE</scope>
    <source>
        <strain evidence="1">28 12/20/2015</strain>
    </source>
</reference>
<accession>A0ACA9LFD9</accession>
<organism evidence="1 2">
    <name type="scientific">Cetraspora pellucida</name>
    <dbReference type="NCBI Taxonomy" id="1433469"/>
    <lineage>
        <taxon>Eukaryota</taxon>
        <taxon>Fungi</taxon>
        <taxon>Fungi incertae sedis</taxon>
        <taxon>Mucoromycota</taxon>
        <taxon>Glomeromycotina</taxon>
        <taxon>Glomeromycetes</taxon>
        <taxon>Diversisporales</taxon>
        <taxon>Gigasporaceae</taxon>
        <taxon>Cetraspora</taxon>
    </lineage>
</organism>
<name>A0ACA9LFD9_9GLOM</name>
<protein>
    <submittedName>
        <fullName evidence="1">9425_t:CDS:1</fullName>
    </submittedName>
</protein>
<comment type="caution">
    <text evidence="1">The sequence shown here is derived from an EMBL/GenBank/DDBJ whole genome shotgun (WGS) entry which is preliminary data.</text>
</comment>
<proteinExistence type="predicted"/>
<sequence length="169" mass="20245">MTKITTKKYQPRISFSYLRPTTKDQHNYEYKQFGFKICLQQENKNSGLIIFKDFDNNNIIVPNRIKLVDLQDNSSIKDVTYNGISCFQIFWTDNNDGLGNNYQTISFKEIRKRSKFIRKRKPTNKKSLKCQKCEENYESIKNVSEKLENIEKKIDEYKIDKIPRYKFPD</sequence>
<dbReference type="Proteomes" id="UP000789366">
    <property type="component" value="Unassembled WGS sequence"/>
</dbReference>
<dbReference type="EMBL" id="CAJVPW010003624">
    <property type="protein sequence ID" value="CAG8527025.1"/>
    <property type="molecule type" value="Genomic_DNA"/>
</dbReference>
<evidence type="ECO:0000313" key="1">
    <source>
        <dbReference type="EMBL" id="CAG8527025.1"/>
    </source>
</evidence>
<evidence type="ECO:0000313" key="2">
    <source>
        <dbReference type="Proteomes" id="UP000789366"/>
    </source>
</evidence>
<keyword evidence="2" id="KW-1185">Reference proteome</keyword>